<dbReference type="RefSeq" id="WP_349219132.1">
    <property type="nucleotide sequence ID" value="NZ_JBBMFD010000009.1"/>
</dbReference>
<comment type="caution">
    <text evidence="1">The sequence shown here is derived from an EMBL/GenBank/DDBJ whole genome shotgun (WGS) entry which is preliminary data.</text>
</comment>
<evidence type="ECO:0000313" key="1">
    <source>
        <dbReference type="EMBL" id="MEQ2440519.1"/>
    </source>
</evidence>
<sequence length="92" mass="10498">MTPLEQLRANLCETQDEVRFFSDNELLTLLMQNKEDVRAASYEGLLKKAQADGVSLPDGTKTADARGYWLSLAKQYRPCTNRCLQRADEETR</sequence>
<organism evidence="1 2">
    <name type="scientific">Solibaculum intestinale</name>
    <dbReference type="NCBI Taxonomy" id="3133165"/>
    <lineage>
        <taxon>Bacteria</taxon>
        <taxon>Bacillati</taxon>
        <taxon>Bacillota</taxon>
        <taxon>Clostridia</taxon>
        <taxon>Eubacteriales</taxon>
        <taxon>Oscillospiraceae</taxon>
        <taxon>Solibaculum</taxon>
    </lineage>
</organism>
<name>A0ABV1E0W5_9FIRM</name>
<gene>
    <name evidence="1" type="ORF">WMO26_06750</name>
</gene>
<proteinExistence type="predicted"/>
<keyword evidence="2" id="KW-1185">Reference proteome</keyword>
<dbReference type="EMBL" id="JBBMFD010000009">
    <property type="protein sequence ID" value="MEQ2440519.1"/>
    <property type="molecule type" value="Genomic_DNA"/>
</dbReference>
<accession>A0ABV1E0W5</accession>
<evidence type="ECO:0000313" key="2">
    <source>
        <dbReference type="Proteomes" id="UP001489509"/>
    </source>
</evidence>
<protein>
    <submittedName>
        <fullName evidence="1">Uncharacterized protein</fullName>
    </submittedName>
</protein>
<reference evidence="1 2" key="1">
    <citation type="submission" date="2024-03" db="EMBL/GenBank/DDBJ databases">
        <title>Human intestinal bacterial collection.</title>
        <authorList>
            <person name="Pauvert C."/>
            <person name="Hitch T.C.A."/>
            <person name="Clavel T."/>
        </authorList>
    </citation>
    <scope>NUCLEOTIDE SEQUENCE [LARGE SCALE GENOMIC DNA]</scope>
    <source>
        <strain evidence="1 2">CLA-JM-H44</strain>
    </source>
</reference>
<dbReference type="Proteomes" id="UP001489509">
    <property type="component" value="Unassembled WGS sequence"/>
</dbReference>